<keyword evidence="8 14" id="KW-0472">Membrane</keyword>
<evidence type="ECO:0000256" key="11">
    <source>
        <dbReference type="PROSITE-ProRule" id="PRU00723"/>
    </source>
</evidence>
<evidence type="ECO:0000256" key="14">
    <source>
        <dbReference type="SAM" id="Phobius"/>
    </source>
</evidence>
<feature type="zinc finger region" description="C3H1-type" evidence="11">
    <location>
        <begin position="278"/>
        <end position="306"/>
    </location>
</feature>
<feature type="transmembrane region" description="Helical" evidence="14">
    <location>
        <begin position="1388"/>
        <end position="1408"/>
    </location>
</feature>
<feature type="domain" description="RRM" evidence="15">
    <location>
        <begin position="553"/>
        <end position="629"/>
    </location>
</feature>
<feature type="compositionally biased region" description="Polar residues" evidence="13">
    <location>
        <begin position="212"/>
        <end position="227"/>
    </location>
</feature>
<evidence type="ECO:0000256" key="9">
    <source>
        <dbReference type="ARBA" id="ARBA00043866"/>
    </source>
</evidence>
<gene>
    <name evidence="17" type="ORF">MN116_003097</name>
</gene>
<dbReference type="InterPro" id="IPR035979">
    <property type="entry name" value="RBD_domain_sf"/>
</dbReference>
<evidence type="ECO:0000256" key="2">
    <source>
        <dbReference type="ARBA" id="ARBA00022692"/>
    </source>
</evidence>
<proteinExistence type="predicted"/>
<keyword evidence="3 11" id="KW-0479">Metal-binding</keyword>
<keyword evidence="4" id="KW-0732">Signal</keyword>
<dbReference type="GO" id="GO:0003723">
    <property type="term" value="F:RNA binding"/>
    <property type="evidence" value="ECO:0007669"/>
    <property type="project" value="UniProtKB-UniRule"/>
</dbReference>
<evidence type="ECO:0000256" key="1">
    <source>
        <dbReference type="ARBA" id="ARBA00004141"/>
    </source>
</evidence>
<keyword evidence="10" id="KW-0694">RNA-binding</keyword>
<evidence type="ECO:0000256" key="10">
    <source>
        <dbReference type="PROSITE-ProRule" id="PRU00176"/>
    </source>
</evidence>
<dbReference type="InterPro" id="IPR012677">
    <property type="entry name" value="Nucleotide-bd_a/b_plait_sf"/>
</dbReference>
<evidence type="ECO:0000256" key="12">
    <source>
        <dbReference type="SAM" id="Coils"/>
    </source>
</evidence>
<feature type="region of interest" description="Disordered" evidence="13">
    <location>
        <begin position="199"/>
        <end position="255"/>
    </location>
</feature>
<evidence type="ECO:0000256" key="5">
    <source>
        <dbReference type="ARBA" id="ARBA00022771"/>
    </source>
</evidence>
<feature type="transmembrane region" description="Helical" evidence="14">
    <location>
        <begin position="1493"/>
        <end position="1511"/>
    </location>
</feature>
<evidence type="ECO:0000256" key="4">
    <source>
        <dbReference type="ARBA" id="ARBA00022729"/>
    </source>
</evidence>
<evidence type="ECO:0000256" key="7">
    <source>
        <dbReference type="ARBA" id="ARBA00022989"/>
    </source>
</evidence>
<keyword evidence="18" id="KW-1185">Reference proteome</keyword>
<dbReference type="Proteomes" id="UP001292079">
    <property type="component" value="Unassembled WGS sequence"/>
</dbReference>
<evidence type="ECO:0000256" key="3">
    <source>
        <dbReference type="ARBA" id="ARBA00022723"/>
    </source>
</evidence>
<feature type="compositionally biased region" description="Basic and acidic residues" evidence="13">
    <location>
        <begin position="1685"/>
        <end position="1697"/>
    </location>
</feature>
<dbReference type="InterPro" id="IPR002483">
    <property type="entry name" value="PWI_dom"/>
</dbReference>
<dbReference type="Gene3D" id="4.10.1000.10">
    <property type="entry name" value="Zinc finger, CCCH-type"/>
    <property type="match status" value="1"/>
</dbReference>
<evidence type="ECO:0000256" key="8">
    <source>
        <dbReference type="ARBA" id="ARBA00023136"/>
    </source>
</evidence>
<accession>A0AAE2D787</accession>
<dbReference type="EMBL" id="JALJAT010000002">
    <property type="protein sequence ID" value="KAK4473757.1"/>
    <property type="molecule type" value="Genomic_DNA"/>
</dbReference>
<comment type="function">
    <text evidence="9">May be involved in the turnover of nuclear polyadenylated (pA+) RNA.</text>
</comment>
<feature type="region of interest" description="Disordered" evidence="13">
    <location>
        <begin position="693"/>
        <end position="717"/>
    </location>
</feature>
<dbReference type="InterPro" id="IPR000571">
    <property type="entry name" value="Znf_CCCH"/>
</dbReference>
<dbReference type="InterPro" id="IPR009637">
    <property type="entry name" value="GPR107/GPR108-like"/>
</dbReference>
<feature type="compositionally biased region" description="Basic and acidic residues" evidence="13">
    <location>
        <begin position="232"/>
        <end position="255"/>
    </location>
</feature>
<dbReference type="InterPro" id="IPR000504">
    <property type="entry name" value="RRM_dom"/>
</dbReference>
<keyword evidence="12" id="KW-0175">Coiled coil</keyword>
<dbReference type="InterPro" id="IPR036855">
    <property type="entry name" value="Znf_CCCH_sf"/>
</dbReference>
<dbReference type="GO" id="GO:0008270">
    <property type="term" value="F:zinc ion binding"/>
    <property type="evidence" value="ECO:0007669"/>
    <property type="project" value="UniProtKB-KW"/>
</dbReference>
<dbReference type="Pfam" id="PF00642">
    <property type="entry name" value="zf-CCCH"/>
    <property type="match status" value="1"/>
</dbReference>
<feature type="transmembrane region" description="Helical" evidence="14">
    <location>
        <begin position="1455"/>
        <end position="1481"/>
    </location>
</feature>
<keyword evidence="7 14" id="KW-1133">Transmembrane helix</keyword>
<feature type="transmembrane region" description="Helical" evidence="14">
    <location>
        <begin position="1527"/>
        <end position="1550"/>
    </location>
</feature>
<dbReference type="GO" id="GO:0016020">
    <property type="term" value="C:membrane"/>
    <property type="evidence" value="ECO:0007669"/>
    <property type="project" value="UniProtKB-SubCell"/>
</dbReference>
<feature type="compositionally biased region" description="Polar residues" evidence="13">
    <location>
        <begin position="121"/>
        <end position="130"/>
    </location>
</feature>
<dbReference type="PROSITE" id="PS50102">
    <property type="entry name" value="RRM"/>
    <property type="match status" value="1"/>
</dbReference>
<keyword evidence="5 11" id="KW-0863">Zinc-finger</keyword>
<dbReference type="SMART" id="SM00356">
    <property type="entry name" value="ZnF_C3H1"/>
    <property type="match status" value="1"/>
</dbReference>
<protein>
    <submittedName>
        <fullName evidence="17">Uncharacterized protein</fullName>
    </submittedName>
</protein>
<dbReference type="GO" id="GO:0005794">
    <property type="term" value="C:Golgi apparatus"/>
    <property type="evidence" value="ECO:0007669"/>
    <property type="project" value="TreeGrafter"/>
</dbReference>
<reference evidence="17" key="2">
    <citation type="journal article" date="2023" name="Infect Dis Poverty">
        <title>Chromosome-scale genome of the human blood fluke Schistosoma mekongi and its implications for public health.</title>
        <authorList>
            <person name="Zhou M."/>
            <person name="Xu L."/>
            <person name="Xu D."/>
            <person name="Chen W."/>
            <person name="Khan J."/>
            <person name="Hu Y."/>
            <person name="Huang H."/>
            <person name="Wei H."/>
            <person name="Zhang Y."/>
            <person name="Chusongsang P."/>
            <person name="Tanasarnprasert K."/>
            <person name="Hu X."/>
            <person name="Limpanont Y."/>
            <person name="Lv Z."/>
        </authorList>
    </citation>
    <scope>NUCLEOTIDE SEQUENCE</scope>
    <source>
        <strain evidence="17">LV_2022a</strain>
    </source>
</reference>
<organism evidence="17 18">
    <name type="scientific">Schistosoma mekongi</name>
    <name type="common">Parasitic worm</name>
    <dbReference type="NCBI Taxonomy" id="38744"/>
    <lineage>
        <taxon>Eukaryota</taxon>
        <taxon>Metazoa</taxon>
        <taxon>Spiralia</taxon>
        <taxon>Lophotrochozoa</taxon>
        <taxon>Platyhelminthes</taxon>
        <taxon>Trematoda</taxon>
        <taxon>Digenea</taxon>
        <taxon>Strigeidida</taxon>
        <taxon>Schistosomatoidea</taxon>
        <taxon>Schistosomatidae</taxon>
        <taxon>Schistosoma</taxon>
    </lineage>
</organism>
<dbReference type="PANTHER" id="PTHR21229:SF2">
    <property type="entry name" value="RE59932P"/>
    <property type="match status" value="1"/>
</dbReference>
<feature type="region of interest" description="Disordered" evidence="13">
    <location>
        <begin position="1668"/>
        <end position="1697"/>
    </location>
</feature>
<dbReference type="SUPFAM" id="SSF90229">
    <property type="entry name" value="CCCH zinc finger"/>
    <property type="match status" value="1"/>
</dbReference>
<dbReference type="Pfam" id="PF01480">
    <property type="entry name" value="PWI"/>
    <property type="match status" value="1"/>
</dbReference>
<feature type="coiled-coil region" evidence="12">
    <location>
        <begin position="919"/>
        <end position="970"/>
    </location>
</feature>
<feature type="compositionally biased region" description="Polar residues" evidence="13">
    <location>
        <begin position="100"/>
        <end position="111"/>
    </location>
</feature>
<name>A0AAE2D787_SCHME</name>
<evidence type="ECO:0000256" key="13">
    <source>
        <dbReference type="SAM" id="MobiDB-lite"/>
    </source>
</evidence>
<dbReference type="Gene3D" id="3.30.70.330">
    <property type="match status" value="1"/>
</dbReference>
<feature type="domain" description="C3H1-type" evidence="16">
    <location>
        <begin position="278"/>
        <end position="306"/>
    </location>
</feature>
<feature type="compositionally biased region" description="Basic residues" evidence="13">
    <location>
        <begin position="147"/>
        <end position="157"/>
    </location>
</feature>
<feature type="transmembrane region" description="Helical" evidence="14">
    <location>
        <begin position="1605"/>
        <end position="1622"/>
    </location>
</feature>
<keyword evidence="6 11" id="KW-0862">Zinc</keyword>
<comment type="subcellular location">
    <subcellularLocation>
        <location evidence="1">Membrane</location>
        <topology evidence="1">Multi-pass membrane protein</topology>
    </subcellularLocation>
</comment>
<sequence length="1697" mass="192950">MQVDYKQLETWLHGKLKPLCVADPIPLSQYVIALIKKDKGEQELKEICIDQLEVFLQENTAKFVEDLFAVLKSRAYVVCEMLKPIQVSSENSGPKDMHSGKNSFGNNSVDSVSKDRKRHLANTNASSITDGSAPRQKRKRSLDARTKRVSSHSRSHSPHSPVRSINNTVVTSRLHGKEFEPHGDSCNRGRHIDHSEECSSKMLDGHNRRKSSGSSNGEATDSNTNSSRRNKYRDSESHKRNSREHIHARDKDEYSIRSSKSFVRSVADCRVIDEKCRDIRSRRCRDFEERGFCVFGDRCQYDHGPNALVISSTKPAASAVTHLTNPLLDTNTLSNSTPDPLVNIGREASKSSTLQPQSFVAAVISGQPDLNDLNQQIGTLIPVYHPTPISQPDHQVLMTCCVDQSLDAGLLPQVSNSSIFCNKSNWKHPRLQNNVQRSNSFRTFSNVNTISRNIVPLPMIENFNNGKGQSEVNPAPPAYEPDRPHLSMISTSELNVLQSHDIFDVEHNASTPPLSYKPSPITEQISSYAVVPKASGVTDLSLDITSGTNNPRAILYIDRLPWKFNDADKIREHFAQFGNVINVIARYRGMVGAAMVEFSSSDEAEKAYRSPIPMFSNRFIRIYTRFPENFKHNARNTISRFPRPKSILDRLGTRPIPVNNNQMNSYSWMSMTHDHVEDQQVPGSIHLEDTLQRGSRSHWRLERNPTSGDALLSNDDEDDMIDENQTLDREQNSASFTRESTKTVNQGIDKIPDTYVDLNDESRHFHNSNNLIAASSPYTLSHKQEAEAILWERRKMAALKQRKEQLLLLDKSREARESIIEARKQRIAKLKLLLKRVMSQLDNSRSNEIDGGTDSKPLTLDERRKLLTEAKRLQTELESALEAEKKALEANNKNIFLSKPLGSTTISAAALQALPSPVRLERQKQISEIQAEIDKMEANLRDTAHDDVKLKESRRRIVGLKRQLVDLETIRLSDMFMSQNTNVCASGDNSVYPNRTQTKLDKRPRTLYITGIEPDDVENFQSALSLNYLHTQCCTKQINPETNQLVLEVTFCTRDFAEAAIRQFAQFHGRDLEMSFVYPALSASKTGNFTYDDAKHNDGRKSVLCSHFGFARDSFLSVSIHKLEGDIQHITFTLDKASDSGVTSLIESKSNSCFLDKSFKFVYLSFDKPSKSLVVHNSDSNYKGVVFEATSLEMEEDDQPVVKPLGLISNIQHTLTLLRLVTDQSLSLAKAINAIILSDSELLNKVKRMEIHELYHQQYLMYRLLREVAKKQQYIKGNQQQFNSQDGSHIEPSDNIKLQEVFKNILSQITEIGSLRWIPYVMKDNILSANFTVRFLNSSEEGLYHLYFHNCAELNVESGKRHPVNLTLKMVEKNFNNYLSAGQQPLPVLYAIACLAYFFLSIFWFVYLRRSNNSVYRIHYLMLAVTVVKSISLGFHSINYFVIGKHGAHEESWAVMYYITHIIRGALLFITILLIGAGWAFIKHMLTPRERNVFLIVIPLQILANVATIIIEESEAGAARYATWKEIFIFVDLACCGAILFPVVWSIRLLKAASQTDGKAAINLRNLRLFRHFYILVICYVYFTRVIVYLMTITVIYSYSWLVELFKETVTFIFFISVGYVFRPVNDNPYLLVSDEDDDEDTVMERMHMEDIWSQSGLTDGVTRVQRSQSKRRSNIAMKPYPKSQDNESLLHEVADV</sequence>
<dbReference type="SUPFAM" id="SSF54928">
    <property type="entry name" value="RNA-binding domain, RBD"/>
    <property type="match status" value="1"/>
</dbReference>
<dbReference type="InterPro" id="IPR053937">
    <property type="entry name" value="GOST_TM"/>
</dbReference>
<keyword evidence="2 14" id="KW-0812">Transmembrane</keyword>
<evidence type="ECO:0000313" key="17">
    <source>
        <dbReference type="EMBL" id="KAK4473757.1"/>
    </source>
</evidence>
<dbReference type="Pfam" id="PF06814">
    <property type="entry name" value="GOST_TM"/>
    <property type="match status" value="1"/>
</dbReference>
<feature type="region of interest" description="Disordered" evidence="13">
    <location>
        <begin position="88"/>
        <end position="167"/>
    </location>
</feature>
<dbReference type="CDD" id="cd12257">
    <property type="entry name" value="RRM1_RBM26_like"/>
    <property type="match status" value="1"/>
</dbReference>
<comment type="caution">
    <text evidence="17">The sequence shown here is derived from an EMBL/GenBank/DDBJ whole genome shotgun (WGS) entry which is preliminary data.</text>
</comment>
<dbReference type="PROSITE" id="PS50103">
    <property type="entry name" value="ZF_C3H1"/>
    <property type="match status" value="1"/>
</dbReference>
<evidence type="ECO:0000259" key="16">
    <source>
        <dbReference type="PROSITE" id="PS50103"/>
    </source>
</evidence>
<feature type="transmembrane region" description="Helical" evidence="14">
    <location>
        <begin position="1420"/>
        <end position="1443"/>
    </location>
</feature>
<evidence type="ECO:0000313" key="18">
    <source>
        <dbReference type="Proteomes" id="UP001292079"/>
    </source>
</evidence>
<dbReference type="PANTHER" id="PTHR21229">
    <property type="entry name" value="LUNG SEVEN TRANSMEMBRANE RECEPTOR"/>
    <property type="match status" value="1"/>
</dbReference>
<dbReference type="SMART" id="SM00360">
    <property type="entry name" value="RRM"/>
    <property type="match status" value="1"/>
</dbReference>
<evidence type="ECO:0000256" key="6">
    <source>
        <dbReference type="ARBA" id="ARBA00022833"/>
    </source>
</evidence>
<evidence type="ECO:0000259" key="15">
    <source>
        <dbReference type="PROSITE" id="PS50102"/>
    </source>
</evidence>
<feature type="transmembrane region" description="Helical" evidence="14">
    <location>
        <begin position="1573"/>
        <end position="1599"/>
    </location>
</feature>
<reference evidence="17" key="1">
    <citation type="submission" date="2022-04" db="EMBL/GenBank/DDBJ databases">
        <authorList>
            <person name="Xu L."/>
            <person name="Lv Z."/>
        </authorList>
    </citation>
    <scope>NUCLEOTIDE SEQUENCE</scope>
    <source>
        <strain evidence="17">LV_2022a</strain>
    </source>
</reference>
<feature type="coiled-coil region" evidence="12">
    <location>
        <begin position="827"/>
        <end position="890"/>
    </location>
</feature>